<feature type="region of interest" description="Disordered" evidence="7">
    <location>
        <begin position="270"/>
        <end position="309"/>
    </location>
</feature>
<evidence type="ECO:0000256" key="5">
    <source>
        <dbReference type="ARBA" id="ARBA00022777"/>
    </source>
</evidence>
<dbReference type="InterPro" id="IPR000719">
    <property type="entry name" value="Prot_kinase_dom"/>
</dbReference>
<evidence type="ECO:0000256" key="2">
    <source>
        <dbReference type="ARBA" id="ARBA00022527"/>
    </source>
</evidence>
<dbReference type="InterPro" id="IPR011009">
    <property type="entry name" value="Kinase-like_dom_sf"/>
</dbReference>
<dbReference type="PROSITE" id="PS50011">
    <property type="entry name" value="PROTEIN_KINASE_DOM"/>
    <property type="match status" value="1"/>
</dbReference>
<dbReference type="Pfam" id="PF00069">
    <property type="entry name" value="Pkinase"/>
    <property type="match status" value="1"/>
</dbReference>
<keyword evidence="3" id="KW-0808">Transferase</keyword>
<feature type="transmembrane region" description="Helical" evidence="8">
    <location>
        <begin position="241"/>
        <end position="262"/>
    </location>
</feature>
<dbReference type="RefSeq" id="WP_203657200.1">
    <property type="nucleotide sequence ID" value="NZ_BONR01000006.1"/>
</dbReference>
<dbReference type="EMBL" id="BONR01000006">
    <property type="protein sequence ID" value="GIG55571.1"/>
    <property type="molecule type" value="Genomic_DNA"/>
</dbReference>
<feature type="domain" description="Protein kinase" evidence="9">
    <location>
        <begin position="1"/>
        <end position="223"/>
    </location>
</feature>
<keyword evidence="11" id="KW-1185">Reference proteome</keyword>
<dbReference type="PANTHER" id="PTHR43289">
    <property type="entry name" value="MITOGEN-ACTIVATED PROTEIN KINASE KINASE KINASE 20-RELATED"/>
    <property type="match status" value="1"/>
</dbReference>
<reference evidence="10" key="1">
    <citation type="submission" date="2021-01" db="EMBL/GenBank/DDBJ databases">
        <title>Whole genome shotgun sequence of Demequina activiva NBRC 110675.</title>
        <authorList>
            <person name="Komaki H."/>
            <person name="Tamura T."/>
        </authorList>
    </citation>
    <scope>NUCLEOTIDE SEQUENCE</scope>
    <source>
        <strain evidence="10">NBRC 110675</strain>
    </source>
</reference>
<evidence type="ECO:0000259" key="9">
    <source>
        <dbReference type="PROSITE" id="PS50011"/>
    </source>
</evidence>
<gene>
    <name evidence="10" type="ORF">Dac01nite_23230</name>
</gene>
<dbReference type="AlphaFoldDB" id="A0A919UKS8"/>
<evidence type="ECO:0000256" key="4">
    <source>
        <dbReference type="ARBA" id="ARBA00022741"/>
    </source>
</evidence>
<keyword evidence="8" id="KW-0812">Transmembrane</keyword>
<evidence type="ECO:0000313" key="11">
    <source>
        <dbReference type="Proteomes" id="UP000652354"/>
    </source>
</evidence>
<protein>
    <recommendedName>
        <fullName evidence="1">non-specific serine/threonine protein kinase</fullName>
        <ecNumber evidence="1">2.7.11.1</ecNumber>
    </recommendedName>
</protein>
<accession>A0A919UKS8</accession>
<comment type="caution">
    <text evidence="10">The sequence shown here is derived from an EMBL/GenBank/DDBJ whole genome shotgun (WGS) entry which is preliminary data.</text>
</comment>
<dbReference type="EC" id="2.7.11.1" evidence="1"/>
<evidence type="ECO:0000256" key="1">
    <source>
        <dbReference type="ARBA" id="ARBA00012513"/>
    </source>
</evidence>
<keyword evidence="8" id="KW-0472">Membrane</keyword>
<proteinExistence type="predicted"/>
<evidence type="ECO:0000256" key="6">
    <source>
        <dbReference type="ARBA" id="ARBA00022840"/>
    </source>
</evidence>
<evidence type="ECO:0000256" key="7">
    <source>
        <dbReference type="SAM" id="MobiDB-lite"/>
    </source>
</evidence>
<dbReference type="PANTHER" id="PTHR43289:SF6">
    <property type="entry name" value="SERINE_THREONINE-PROTEIN KINASE NEKL-3"/>
    <property type="match status" value="1"/>
</dbReference>
<evidence type="ECO:0000256" key="3">
    <source>
        <dbReference type="ARBA" id="ARBA00022679"/>
    </source>
</evidence>
<keyword evidence="5" id="KW-0418">Kinase</keyword>
<dbReference type="GO" id="GO:0005524">
    <property type="term" value="F:ATP binding"/>
    <property type="evidence" value="ECO:0007669"/>
    <property type="project" value="UniProtKB-KW"/>
</dbReference>
<evidence type="ECO:0000313" key="10">
    <source>
        <dbReference type="EMBL" id="GIG55571.1"/>
    </source>
</evidence>
<dbReference type="GO" id="GO:0004674">
    <property type="term" value="F:protein serine/threonine kinase activity"/>
    <property type="evidence" value="ECO:0007669"/>
    <property type="project" value="UniProtKB-KW"/>
</dbReference>
<dbReference type="SMART" id="SM00220">
    <property type="entry name" value="S_TKc"/>
    <property type="match status" value="1"/>
</dbReference>
<keyword evidence="2" id="KW-0723">Serine/threonine-protein kinase</keyword>
<dbReference type="SUPFAM" id="SSF56112">
    <property type="entry name" value="Protein kinase-like (PK-like)"/>
    <property type="match status" value="1"/>
</dbReference>
<keyword evidence="6" id="KW-0067">ATP-binding</keyword>
<organism evidence="10 11">
    <name type="scientific">Demequina activiva</name>
    <dbReference type="NCBI Taxonomy" id="1582364"/>
    <lineage>
        <taxon>Bacteria</taxon>
        <taxon>Bacillati</taxon>
        <taxon>Actinomycetota</taxon>
        <taxon>Actinomycetes</taxon>
        <taxon>Micrococcales</taxon>
        <taxon>Demequinaceae</taxon>
        <taxon>Demequina</taxon>
    </lineage>
</organism>
<dbReference type="InterPro" id="IPR008266">
    <property type="entry name" value="Tyr_kinase_AS"/>
</dbReference>
<dbReference type="Gene3D" id="1.10.510.10">
    <property type="entry name" value="Transferase(Phosphotransferase) domain 1"/>
    <property type="match status" value="1"/>
</dbReference>
<keyword evidence="4" id="KW-0547">Nucleotide-binding</keyword>
<dbReference type="Proteomes" id="UP000652354">
    <property type="component" value="Unassembled WGS sequence"/>
</dbReference>
<keyword evidence="8" id="KW-1133">Transmembrane helix</keyword>
<evidence type="ECO:0000256" key="8">
    <source>
        <dbReference type="SAM" id="Phobius"/>
    </source>
</evidence>
<dbReference type="PROSITE" id="PS00109">
    <property type="entry name" value="PROTEIN_KINASE_TYR"/>
    <property type="match status" value="1"/>
</dbReference>
<name>A0A919UKS8_9MICO</name>
<sequence length="429" mass="45292">MTSARETEPTRRTLLRSLGRGDDVLARAQSRAGALAQLAHPAVLTASSVHAGADGEVVVAVPRIDAIDLAELASRRRPLALEECVWLGAKIGEALEAMHGSGLVHGDVAPANVLLTGDGVMLVDTMSAMLEHESGTPGFRAPERREGATAPGDIYALGMLLRWCATEDASTRIEAWTAPMLVRDPSRRPPAQVAVRALRRCGPAGPVALPVSEDVVASTRARVREQTERIAQGRPWRVRRWVLRGAAGVVVAACAVGIVVAVPRAVDAALPDPTAGSTSVATDGRSERPVSVSARGERTESASVSGERPDAVGTALSMTQARFEALATGDPAALREISAEGAVADQLSDLAHQLEARALRFEGLELTALEATVVEATDTHATASVDYEVSDHRVVDRGTAVEREGYAQSVTMELRWEDGWVLSSVSERG</sequence>